<organism evidence="2 3">
    <name type="scientific">Castanea mollissima</name>
    <name type="common">Chinese chestnut</name>
    <dbReference type="NCBI Taxonomy" id="60419"/>
    <lineage>
        <taxon>Eukaryota</taxon>
        <taxon>Viridiplantae</taxon>
        <taxon>Streptophyta</taxon>
        <taxon>Embryophyta</taxon>
        <taxon>Tracheophyta</taxon>
        <taxon>Spermatophyta</taxon>
        <taxon>Magnoliopsida</taxon>
        <taxon>eudicotyledons</taxon>
        <taxon>Gunneridae</taxon>
        <taxon>Pentapetalae</taxon>
        <taxon>rosids</taxon>
        <taxon>fabids</taxon>
        <taxon>Fagales</taxon>
        <taxon>Fagaceae</taxon>
        <taxon>Castanea</taxon>
    </lineage>
</organism>
<keyword evidence="3" id="KW-1185">Reference proteome</keyword>
<dbReference type="AlphaFoldDB" id="A0A8J4RVD5"/>
<sequence length="168" mass="18199">MVGPAQLPLSQPVAQFIVVIVVLVAAIDAIDNDAAIVVGFRLRVPSAVAATMSIGRFVFAAGRILVGAAMGVVGQTAVFKEQGKGKVLAHGVWVERARVEMELRVAKMKKAEGFIGSFFNYNSSLGPPYRVLVDTNFINLSIQNKPDLEKGMMDCRYAKCEFRIIAIQ</sequence>
<gene>
    <name evidence="2" type="ORF">CMV_001883</name>
</gene>
<proteinExistence type="predicted"/>
<reference evidence="2" key="1">
    <citation type="submission" date="2020-03" db="EMBL/GenBank/DDBJ databases">
        <title>Castanea mollissima Vanexum genome sequencing.</title>
        <authorList>
            <person name="Staton M."/>
        </authorList>
    </citation>
    <scope>NUCLEOTIDE SEQUENCE</scope>
    <source>
        <tissue evidence="2">Leaf</tissue>
    </source>
</reference>
<dbReference type="PANTHER" id="PTHR12416">
    <property type="entry name" value="RRNA-PROCESSING PROTEIN UTP23 HOMOLOG"/>
    <property type="match status" value="1"/>
</dbReference>
<keyword evidence="1" id="KW-0812">Transmembrane</keyword>
<dbReference type="OrthoDB" id="76105at2759"/>
<evidence type="ECO:0000256" key="1">
    <source>
        <dbReference type="SAM" id="Phobius"/>
    </source>
</evidence>
<protein>
    <submittedName>
        <fullName evidence="2">Uncharacterized protein</fullName>
    </submittedName>
</protein>
<accession>A0A8J4RVD5</accession>
<name>A0A8J4RVD5_9ROSI</name>
<keyword evidence="1" id="KW-1133">Transmembrane helix</keyword>
<keyword evidence="1" id="KW-0472">Membrane</keyword>
<dbReference type="Gene3D" id="3.40.50.1010">
    <property type="entry name" value="5'-nuclease"/>
    <property type="match status" value="1"/>
</dbReference>
<evidence type="ECO:0000313" key="3">
    <source>
        <dbReference type="Proteomes" id="UP000737018"/>
    </source>
</evidence>
<dbReference type="EMBL" id="JRKL02000124">
    <property type="protein sequence ID" value="KAF3974809.1"/>
    <property type="molecule type" value="Genomic_DNA"/>
</dbReference>
<dbReference type="Proteomes" id="UP000737018">
    <property type="component" value="Unassembled WGS sequence"/>
</dbReference>
<evidence type="ECO:0000313" key="2">
    <source>
        <dbReference type="EMBL" id="KAF3974809.1"/>
    </source>
</evidence>
<comment type="caution">
    <text evidence="2">The sequence shown here is derived from an EMBL/GenBank/DDBJ whole genome shotgun (WGS) entry which is preliminary data.</text>
</comment>
<feature type="transmembrane region" description="Helical" evidence="1">
    <location>
        <begin position="12"/>
        <end position="30"/>
    </location>
</feature>